<proteinExistence type="predicted"/>
<feature type="region of interest" description="Disordered" evidence="1">
    <location>
        <begin position="198"/>
        <end position="222"/>
    </location>
</feature>
<keyword evidence="3" id="KW-1185">Reference proteome</keyword>
<evidence type="ECO:0000313" key="2">
    <source>
        <dbReference type="EMBL" id="TNN55437.1"/>
    </source>
</evidence>
<comment type="caution">
    <text evidence="2">The sequence shown here is derived from an EMBL/GenBank/DDBJ whole genome shotgun (WGS) entry which is preliminary data.</text>
</comment>
<accession>A0A4Z2GPG2</accession>
<name>A0A4Z2GPG2_9TELE</name>
<gene>
    <name evidence="2" type="ORF">EYF80_034319</name>
</gene>
<feature type="compositionally biased region" description="Low complexity" evidence="1">
    <location>
        <begin position="198"/>
        <end position="214"/>
    </location>
</feature>
<sequence>MKSTRQSLPANQLCAVDRSSQNKKHSNRDALQNGVARPRCQHKARLLTQAAEKTPTAPRSPSNPPGGLTLSEELLRLHLPLCVCLSPLCIFVQISDINRGFSPRCYRVSFTLLHLLRLLHPPPPPAFIVVVSRPAGLIPAGSRAVELRQIDDKRLSGQLTLDVEPGVTSEIYLCWLMTPRRKSSKRGAACSLAGSSAASSSAAAAAGSSATEAGSGRRRRQL</sequence>
<evidence type="ECO:0000256" key="1">
    <source>
        <dbReference type="SAM" id="MobiDB-lite"/>
    </source>
</evidence>
<reference evidence="2 3" key="1">
    <citation type="submission" date="2019-03" db="EMBL/GenBank/DDBJ databases">
        <title>First draft genome of Liparis tanakae, snailfish: a comprehensive survey of snailfish specific genes.</title>
        <authorList>
            <person name="Kim W."/>
            <person name="Song I."/>
            <person name="Jeong J.-H."/>
            <person name="Kim D."/>
            <person name="Kim S."/>
            <person name="Ryu S."/>
            <person name="Song J.Y."/>
            <person name="Lee S.K."/>
        </authorList>
    </citation>
    <scope>NUCLEOTIDE SEQUENCE [LARGE SCALE GENOMIC DNA]</scope>
    <source>
        <tissue evidence="2">Muscle</tissue>
    </source>
</reference>
<evidence type="ECO:0000313" key="3">
    <source>
        <dbReference type="Proteomes" id="UP000314294"/>
    </source>
</evidence>
<dbReference type="Proteomes" id="UP000314294">
    <property type="component" value="Unassembled WGS sequence"/>
</dbReference>
<organism evidence="2 3">
    <name type="scientific">Liparis tanakae</name>
    <name type="common">Tanaka's snailfish</name>
    <dbReference type="NCBI Taxonomy" id="230148"/>
    <lineage>
        <taxon>Eukaryota</taxon>
        <taxon>Metazoa</taxon>
        <taxon>Chordata</taxon>
        <taxon>Craniata</taxon>
        <taxon>Vertebrata</taxon>
        <taxon>Euteleostomi</taxon>
        <taxon>Actinopterygii</taxon>
        <taxon>Neopterygii</taxon>
        <taxon>Teleostei</taxon>
        <taxon>Neoteleostei</taxon>
        <taxon>Acanthomorphata</taxon>
        <taxon>Eupercaria</taxon>
        <taxon>Perciformes</taxon>
        <taxon>Cottioidei</taxon>
        <taxon>Cottales</taxon>
        <taxon>Liparidae</taxon>
        <taxon>Liparis</taxon>
    </lineage>
</organism>
<feature type="compositionally biased region" description="Polar residues" evidence="1">
    <location>
        <begin position="1"/>
        <end position="10"/>
    </location>
</feature>
<protein>
    <submittedName>
        <fullName evidence="2">Uncharacterized protein</fullName>
    </submittedName>
</protein>
<dbReference type="AlphaFoldDB" id="A0A4Z2GPG2"/>
<dbReference type="EMBL" id="SRLO01000455">
    <property type="protein sequence ID" value="TNN55437.1"/>
    <property type="molecule type" value="Genomic_DNA"/>
</dbReference>
<feature type="region of interest" description="Disordered" evidence="1">
    <location>
        <begin position="1"/>
        <end position="39"/>
    </location>
</feature>